<evidence type="ECO:0000256" key="2">
    <source>
        <dbReference type="ARBA" id="ARBA00022722"/>
    </source>
</evidence>
<reference evidence="10" key="1">
    <citation type="submission" date="2022-08" db="UniProtKB">
        <authorList>
            <consortium name="EnsemblMetazoa"/>
        </authorList>
    </citation>
    <scope>IDENTIFICATION</scope>
    <source>
        <strain evidence="10">05x7-T-G4-1.051#20</strain>
    </source>
</reference>
<dbReference type="AlphaFoldDB" id="A0A8W8LJK7"/>
<dbReference type="InterPro" id="IPR036397">
    <property type="entry name" value="RNaseH_sf"/>
</dbReference>
<keyword evidence="6" id="KW-0460">Magnesium</keyword>
<evidence type="ECO:0000313" key="11">
    <source>
        <dbReference type="Proteomes" id="UP000005408"/>
    </source>
</evidence>
<feature type="domain" description="Exonuclease" evidence="9">
    <location>
        <begin position="151"/>
        <end position="330"/>
    </location>
</feature>
<dbReference type="GO" id="GO:0005737">
    <property type="term" value="C:cytoplasm"/>
    <property type="evidence" value="ECO:0007669"/>
    <property type="project" value="TreeGrafter"/>
</dbReference>
<keyword evidence="11" id="KW-1185">Reference proteome</keyword>
<dbReference type="Pfam" id="PF25244">
    <property type="entry name" value="PML_C"/>
    <property type="match status" value="1"/>
</dbReference>
<evidence type="ECO:0000256" key="8">
    <source>
        <dbReference type="SAM" id="MobiDB-lite"/>
    </source>
</evidence>
<evidence type="ECO:0000256" key="1">
    <source>
        <dbReference type="ARBA" id="ARBA00001946"/>
    </source>
</evidence>
<dbReference type="GO" id="GO:0003676">
    <property type="term" value="F:nucleic acid binding"/>
    <property type="evidence" value="ECO:0007669"/>
    <property type="project" value="InterPro"/>
</dbReference>
<dbReference type="GO" id="GO:0046872">
    <property type="term" value="F:metal ion binding"/>
    <property type="evidence" value="ECO:0007669"/>
    <property type="project" value="UniProtKB-KW"/>
</dbReference>
<accession>A0A8W8LJK7</accession>
<comment type="cofactor">
    <cofactor evidence="1">
        <name>Mg(2+)</name>
        <dbReference type="ChEBI" id="CHEBI:18420"/>
    </cofactor>
</comment>
<dbReference type="SUPFAM" id="SSF53098">
    <property type="entry name" value="Ribonuclease H-like"/>
    <property type="match status" value="1"/>
</dbReference>
<sequence>MKFKGRFVSTKKLVSLNNLVVKKSATNENTTEEDHAPATTCMEESWEVNKASCLSPGKRTTTRAGYLDRKRARQQTRQSSRQAKLDRLRLKEDRQSSLVLSELHEGTTYETSVDFAVSPEKQEELIAQIPSTPSTSSRKLKPVAAQVSDSTLIVADLETTGFSTSSSIIQIAAAPLHSDESFNRFVQPSNGFIPPTIQKLTGIEMHGLQMYYELTPVSSCGERQALVEFAAWLNKFSSPLIVAHNAQFDARILVSCFSRHGLIDLVKNVVGFSDTVKLFKKVYPDQQSYKLQDLSKSFAPDFESSNAHNAEHDVSMLKNLVTNKPNMEESLRDAVFSTEYVIANNEKLSNKNRNIGSFTDLITSNILTKSQSSTLAAHGLQSNHLKFALQRGGREGLLTILKGKLKSFNSVIDKAIAFYNV</sequence>
<dbReference type="GO" id="GO:0008296">
    <property type="term" value="F:3'-5'-DNA exonuclease activity"/>
    <property type="evidence" value="ECO:0007669"/>
    <property type="project" value="TreeGrafter"/>
</dbReference>
<dbReference type="InterPro" id="IPR040393">
    <property type="entry name" value="TREX1/2"/>
</dbReference>
<dbReference type="PANTHER" id="PTHR13058">
    <property type="entry name" value="THREE PRIME REPAIR EXONUCLEASE 1, 2"/>
    <property type="match status" value="1"/>
</dbReference>
<keyword evidence="2" id="KW-0540">Nuclease</keyword>
<organism evidence="10 11">
    <name type="scientific">Magallana gigas</name>
    <name type="common">Pacific oyster</name>
    <name type="synonym">Crassostrea gigas</name>
    <dbReference type="NCBI Taxonomy" id="29159"/>
    <lineage>
        <taxon>Eukaryota</taxon>
        <taxon>Metazoa</taxon>
        <taxon>Spiralia</taxon>
        <taxon>Lophotrochozoa</taxon>
        <taxon>Mollusca</taxon>
        <taxon>Bivalvia</taxon>
        <taxon>Autobranchia</taxon>
        <taxon>Pteriomorphia</taxon>
        <taxon>Ostreida</taxon>
        <taxon>Ostreoidea</taxon>
        <taxon>Ostreidae</taxon>
        <taxon>Magallana</taxon>
    </lineage>
</organism>
<evidence type="ECO:0000259" key="9">
    <source>
        <dbReference type="SMART" id="SM00479"/>
    </source>
</evidence>
<keyword evidence="3" id="KW-0479">Metal-binding</keyword>
<dbReference type="Pfam" id="PF00929">
    <property type="entry name" value="RNase_T"/>
    <property type="match status" value="1"/>
</dbReference>
<evidence type="ECO:0000256" key="7">
    <source>
        <dbReference type="ARBA" id="ARBA00025769"/>
    </source>
</evidence>
<dbReference type="GO" id="GO:0006308">
    <property type="term" value="P:DNA catabolic process"/>
    <property type="evidence" value="ECO:0007669"/>
    <property type="project" value="TreeGrafter"/>
</dbReference>
<dbReference type="EnsemblMetazoa" id="G28367.1">
    <property type="protein sequence ID" value="G28367.1:cds"/>
    <property type="gene ID" value="G28367"/>
</dbReference>
<evidence type="ECO:0000256" key="5">
    <source>
        <dbReference type="ARBA" id="ARBA00022839"/>
    </source>
</evidence>
<dbReference type="PANTHER" id="PTHR13058:SF19">
    <property type="entry name" value="LD40940P"/>
    <property type="match status" value="1"/>
</dbReference>
<evidence type="ECO:0000256" key="6">
    <source>
        <dbReference type="ARBA" id="ARBA00022842"/>
    </source>
</evidence>
<dbReference type="Proteomes" id="UP000005408">
    <property type="component" value="Unassembled WGS sequence"/>
</dbReference>
<dbReference type="CDD" id="cd06127">
    <property type="entry name" value="DEDDh"/>
    <property type="match status" value="1"/>
</dbReference>
<keyword evidence="4" id="KW-0378">Hydrolase</keyword>
<keyword evidence="5" id="KW-0269">Exonuclease</keyword>
<protein>
    <recommendedName>
        <fullName evidence="9">Exonuclease domain-containing protein</fullName>
    </recommendedName>
</protein>
<dbReference type="Gene3D" id="3.30.420.10">
    <property type="entry name" value="Ribonuclease H-like superfamily/Ribonuclease H"/>
    <property type="match status" value="1"/>
</dbReference>
<evidence type="ECO:0000256" key="3">
    <source>
        <dbReference type="ARBA" id="ARBA00022723"/>
    </source>
</evidence>
<dbReference type="InterPro" id="IPR057617">
    <property type="entry name" value="PML_C"/>
</dbReference>
<evidence type="ECO:0000256" key="4">
    <source>
        <dbReference type="ARBA" id="ARBA00022801"/>
    </source>
</evidence>
<evidence type="ECO:0000313" key="10">
    <source>
        <dbReference type="EnsemblMetazoa" id="G28367.1:cds"/>
    </source>
</evidence>
<comment type="similarity">
    <text evidence="7">Belongs to the exonuclease superfamily. TREX family.</text>
</comment>
<dbReference type="InterPro" id="IPR013520">
    <property type="entry name" value="Ribonucl_H"/>
</dbReference>
<dbReference type="InterPro" id="IPR012337">
    <property type="entry name" value="RNaseH-like_sf"/>
</dbReference>
<feature type="region of interest" description="Disordered" evidence="8">
    <location>
        <begin position="68"/>
        <end position="88"/>
    </location>
</feature>
<proteinExistence type="inferred from homology"/>
<name>A0A8W8LJK7_MAGGI</name>
<dbReference type="SMART" id="SM00479">
    <property type="entry name" value="EXOIII"/>
    <property type="match status" value="1"/>
</dbReference>